<gene>
    <name evidence="1" type="ORF">FHS13_003136</name>
</gene>
<evidence type="ECO:0000313" key="2">
    <source>
        <dbReference type="Proteomes" id="UP000536604"/>
    </source>
</evidence>
<dbReference type="AlphaFoldDB" id="A0A841IY60"/>
<dbReference type="Proteomes" id="UP000536604">
    <property type="component" value="Unassembled WGS sequence"/>
</dbReference>
<keyword evidence="2" id="KW-1185">Reference proteome</keyword>
<name>A0A841IY60_9ACTN</name>
<protein>
    <submittedName>
        <fullName evidence="1">Uncharacterized protein</fullName>
    </submittedName>
</protein>
<organism evidence="1 2">
    <name type="scientific">Nocardiopsis algeriensis</name>
    <dbReference type="NCBI Taxonomy" id="1478215"/>
    <lineage>
        <taxon>Bacteria</taxon>
        <taxon>Bacillati</taxon>
        <taxon>Actinomycetota</taxon>
        <taxon>Actinomycetes</taxon>
        <taxon>Streptosporangiales</taxon>
        <taxon>Nocardiopsidaceae</taxon>
        <taxon>Nocardiopsis</taxon>
    </lineage>
</organism>
<evidence type="ECO:0000313" key="1">
    <source>
        <dbReference type="EMBL" id="MBB6121168.1"/>
    </source>
</evidence>
<accession>A0A841IY60</accession>
<sequence>MIALTVLFAAVTVGASAVGVLVARANRAADALSSQVERVSVGRRTSSTALRERTAGGGAR</sequence>
<reference evidence="1 2" key="1">
    <citation type="submission" date="2020-08" db="EMBL/GenBank/DDBJ databases">
        <title>Genomic Encyclopedia of Type Strains, Phase III (KMG-III): the genomes of soil and plant-associated and newly described type strains.</title>
        <authorList>
            <person name="Whitman W."/>
        </authorList>
    </citation>
    <scope>NUCLEOTIDE SEQUENCE [LARGE SCALE GENOMIC DNA]</scope>
    <source>
        <strain evidence="1 2">CECT 8712</strain>
    </source>
</reference>
<dbReference type="EMBL" id="JACHJO010000009">
    <property type="protein sequence ID" value="MBB6121168.1"/>
    <property type="molecule type" value="Genomic_DNA"/>
</dbReference>
<dbReference type="RefSeq" id="WP_184292631.1">
    <property type="nucleotide sequence ID" value="NZ_JACHJO010000009.1"/>
</dbReference>
<comment type="caution">
    <text evidence="1">The sequence shown here is derived from an EMBL/GenBank/DDBJ whole genome shotgun (WGS) entry which is preliminary data.</text>
</comment>
<proteinExistence type="predicted"/>